<evidence type="ECO:0000256" key="4">
    <source>
        <dbReference type="ARBA" id="ARBA00023002"/>
    </source>
</evidence>
<accession>A0A1Y5HGU3</accession>
<dbReference type="Proteomes" id="UP000227088">
    <property type="component" value="Unassembled WGS sequence"/>
</dbReference>
<sequence length="294" mass="32114">MSSLKNKTIIITGASRGIGREVALACAAEGANIVIAAKSDQPHPKLEGTIHSVVKEVEEAGGQGLAVKVDVRSEEDIDNLIKLTVEKFGGIDAIINNAGAIALAGVESTPLKKLDLMMQVNFRAVFLLSQKALPHLKKSENGHILSFSPPLDLDRRWMRNHSPYTLTKYGMSMLTMGMSDEFKRYGIAVNALWPRTVIHTAATSFGGKQSFDRARAPKIMADAAFALLKTDNREITGQLLIDEDFLRTQGVENFEQYRANPESDKTDLMPDLFVQDADAYVRGTVAPLAGLTEE</sequence>
<dbReference type="InterPro" id="IPR002347">
    <property type="entry name" value="SDR_fam"/>
</dbReference>
<dbReference type="NCBIfam" id="NF006133">
    <property type="entry name" value="PRK08278.1"/>
    <property type="match status" value="1"/>
</dbReference>
<dbReference type="AlphaFoldDB" id="A0A1Y5HGU3"/>
<evidence type="ECO:0000256" key="1">
    <source>
        <dbReference type="ARBA" id="ARBA00004275"/>
    </source>
</evidence>
<evidence type="ECO:0000256" key="3">
    <source>
        <dbReference type="ARBA" id="ARBA00022857"/>
    </source>
</evidence>
<reference evidence="7" key="1">
    <citation type="journal article" date="2017" name="Proc. Natl. Acad. Sci. U.S.A.">
        <title>Simulation of Deepwater Horizon oil plume reveals substrate specialization within a complex community of hydrocarbon degraders.</title>
        <authorList>
            <person name="Hu P."/>
            <person name="Dubinsky E.A."/>
            <person name="Probst A.J."/>
            <person name="Wang J."/>
            <person name="Sieber C.M.K."/>
            <person name="Tom L.M."/>
            <person name="Gardinali P."/>
            <person name="Banfield J.F."/>
            <person name="Atlas R.M."/>
            <person name="Andersen G.L."/>
        </authorList>
    </citation>
    <scope>NUCLEOTIDE SEQUENCE [LARGE SCALE GENOMIC DNA]</scope>
</reference>
<dbReference type="Gene3D" id="3.40.50.720">
    <property type="entry name" value="NAD(P)-binding Rossmann-like Domain"/>
    <property type="match status" value="1"/>
</dbReference>
<keyword evidence="3" id="KW-0521">NADP</keyword>
<gene>
    <name evidence="6" type="ORF">A9R00_11540</name>
</gene>
<dbReference type="PANTHER" id="PTHR42808">
    <property type="entry name" value="HYDROXYSTEROID DEHYDROGENASE-LIKE PROTEIN 2"/>
    <property type="match status" value="1"/>
</dbReference>
<dbReference type="PANTHER" id="PTHR42808:SF3">
    <property type="entry name" value="HYDROXYSTEROID DEHYDROGENASE-LIKE PROTEIN 2"/>
    <property type="match status" value="1"/>
</dbReference>
<dbReference type="FunFam" id="3.40.50.720:FF:000301">
    <property type="entry name" value="Hydroxysteroid dehydrogenase like 2"/>
    <property type="match status" value="1"/>
</dbReference>
<evidence type="ECO:0000313" key="7">
    <source>
        <dbReference type="Proteomes" id="UP000227088"/>
    </source>
</evidence>
<evidence type="ECO:0000256" key="5">
    <source>
        <dbReference type="ARBA" id="ARBA00023140"/>
    </source>
</evidence>
<keyword evidence="5" id="KW-0576">Peroxisome</keyword>
<dbReference type="Pfam" id="PF00106">
    <property type="entry name" value="adh_short"/>
    <property type="match status" value="1"/>
</dbReference>
<organism evidence="6 7">
    <name type="scientific">Oleispira antarctica</name>
    <dbReference type="NCBI Taxonomy" id="188908"/>
    <lineage>
        <taxon>Bacteria</taxon>
        <taxon>Pseudomonadati</taxon>
        <taxon>Pseudomonadota</taxon>
        <taxon>Gammaproteobacteria</taxon>
        <taxon>Oceanospirillales</taxon>
        <taxon>Oceanospirillaceae</taxon>
        <taxon>Oleispira</taxon>
    </lineage>
</organism>
<name>A0A1Y5HGU3_OLEAN</name>
<dbReference type="InterPro" id="IPR051935">
    <property type="entry name" value="HSDL2"/>
</dbReference>
<dbReference type="GO" id="GO:0016491">
    <property type="term" value="F:oxidoreductase activity"/>
    <property type="evidence" value="ECO:0007669"/>
    <property type="project" value="UniProtKB-KW"/>
</dbReference>
<evidence type="ECO:0000256" key="2">
    <source>
        <dbReference type="ARBA" id="ARBA00006484"/>
    </source>
</evidence>
<keyword evidence="4" id="KW-0560">Oxidoreductase</keyword>
<dbReference type="InterPro" id="IPR036291">
    <property type="entry name" value="NAD(P)-bd_dom_sf"/>
</dbReference>
<dbReference type="SUPFAM" id="SSF51735">
    <property type="entry name" value="NAD(P)-binding Rossmann-fold domains"/>
    <property type="match status" value="1"/>
</dbReference>
<comment type="similarity">
    <text evidence="2">Belongs to the short-chain dehydrogenases/reductases (SDR) family.</text>
</comment>
<comment type="caution">
    <text evidence="6">The sequence shown here is derived from an EMBL/GenBank/DDBJ whole genome shotgun (WGS) entry which is preliminary data.</text>
</comment>
<comment type="subcellular location">
    <subcellularLocation>
        <location evidence="1">Peroxisome</location>
    </subcellularLocation>
</comment>
<protein>
    <submittedName>
        <fullName evidence="6">Short chain dehydrogenase</fullName>
    </submittedName>
</protein>
<proteinExistence type="inferred from homology"/>
<dbReference type="EMBL" id="MABE01000659">
    <property type="protein sequence ID" value="OUS36459.1"/>
    <property type="molecule type" value="Genomic_DNA"/>
</dbReference>
<evidence type="ECO:0000313" key="6">
    <source>
        <dbReference type="EMBL" id="OUS36459.1"/>
    </source>
</evidence>
<dbReference type="PRINTS" id="PR00081">
    <property type="entry name" value="GDHRDH"/>
</dbReference>